<dbReference type="InterPro" id="IPR036875">
    <property type="entry name" value="Znf_CCHC_sf"/>
</dbReference>
<dbReference type="PANTHER" id="PTHR42648:SF21">
    <property type="entry name" value="CYSTEINE-RICH RLK (RECEPTOR-LIKE PROTEIN KINASE) 8"/>
    <property type="match status" value="1"/>
</dbReference>
<dbReference type="SMART" id="SM00343">
    <property type="entry name" value="ZnF_C2HC"/>
    <property type="match status" value="1"/>
</dbReference>
<feature type="region of interest" description="Disordered" evidence="6">
    <location>
        <begin position="1340"/>
        <end position="1366"/>
    </location>
</feature>
<feature type="domain" description="CCHC-type" evidence="7">
    <location>
        <begin position="289"/>
        <end position="304"/>
    </location>
</feature>
<keyword evidence="5" id="KW-0175">Coiled coil</keyword>
<proteinExistence type="predicted"/>
<evidence type="ECO:0000259" key="7">
    <source>
        <dbReference type="PROSITE" id="PS50158"/>
    </source>
</evidence>
<keyword evidence="3" id="KW-0378">Hydrolase</keyword>
<dbReference type="PANTHER" id="PTHR42648">
    <property type="entry name" value="TRANSPOSASE, PUTATIVE-RELATED"/>
    <property type="match status" value="1"/>
</dbReference>
<dbReference type="Pfam" id="PF00665">
    <property type="entry name" value="rve"/>
    <property type="match status" value="1"/>
</dbReference>
<dbReference type="InterPro" id="IPR039537">
    <property type="entry name" value="Retrotran_Ty1/copia-like"/>
</dbReference>
<dbReference type="PROSITE" id="PS50158">
    <property type="entry name" value="ZF_CCHC"/>
    <property type="match status" value="1"/>
</dbReference>
<keyword evidence="2" id="KW-0479">Metal-binding</keyword>
<evidence type="ECO:0000256" key="3">
    <source>
        <dbReference type="ARBA" id="ARBA00022801"/>
    </source>
</evidence>
<dbReference type="CDD" id="cd09272">
    <property type="entry name" value="RNase_HI_RT_Ty1"/>
    <property type="match status" value="1"/>
</dbReference>
<dbReference type="Pfam" id="PF00098">
    <property type="entry name" value="zf-CCHC"/>
    <property type="match status" value="1"/>
</dbReference>
<dbReference type="InterPro" id="IPR001584">
    <property type="entry name" value="Integrase_cat-core"/>
</dbReference>
<keyword evidence="1" id="KW-0645">Protease</keyword>
<dbReference type="EMBL" id="BKCJ010003362">
    <property type="protein sequence ID" value="GEU54625.1"/>
    <property type="molecule type" value="Genomic_DNA"/>
</dbReference>
<dbReference type="InterPro" id="IPR001878">
    <property type="entry name" value="Znf_CCHC"/>
</dbReference>
<dbReference type="Pfam" id="PF07727">
    <property type="entry name" value="RVT_2"/>
    <property type="match status" value="1"/>
</dbReference>
<keyword evidence="4" id="KW-0862">Zinc</keyword>
<keyword evidence="4" id="KW-0863">Zinc-finger</keyword>
<feature type="domain" description="Integrase catalytic" evidence="8">
    <location>
        <begin position="1151"/>
        <end position="1344"/>
    </location>
</feature>
<name>A0A6L2L336_TANCI</name>
<evidence type="ECO:0000256" key="6">
    <source>
        <dbReference type="SAM" id="MobiDB-lite"/>
    </source>
</evidence>
<evidence type="ECO:0000256" key="5">
    <source>
        <dbReference type="SAM" id="Coils"/>
    </source>
</evidence>
<dbReference type="GO" id="GO:0003676">
    <property type="term" value="F:nucleic acid binding"/>
    <property type="evidence" value="ECO:0007669"/>
    <property type="project" value="InterPro"/>
</dbReference>
<dbReference type="InterPro" id="IPR012337">
    <property type="entry name" value="RNaseH-like_sf"/>
</dbReference>
<dbReference type="Pfam" id="PF25597">
    <property type="entry name" value="SH3_retrovirus"/>
    <property type="match status" value="1"/>
</dbReference>
<evidence type="ECO:0000259" key="8">
    <source>
        <dbReference type="PROSITE" id="PS50994"/>
    </source>
</evidence>
<dbReference type="GO" id="GO:0015074">
    <property type="term" value="P:DNA integration"/>
    <property type="evidence" value="ECO:0007669"/>
    <property type="project" value="InterPro"/>
</dbReference>
<sequence length="1756" mass="200678">MSNTNNTMQTQTSNTLHNAIVQAGGKDRPPMLAPGNYVQWKSRIKRYIDTKPNHELIHYCLKNPPYKYTWADKVVPVSKGSPETTTERYMENYKNVSQDIRDQLNAEAEAVQIILTGIDNDIYSTVDACPNACEMFYKMMNELVKNQCDVTNHQVNVQFLLQLQPEWQRFVTLVKQSQELNTVSYHKLYDILKQHQNEVNELRAERLARIANPLALVAQQQPVYHPQNHHIHYTQNSSTRSQQATTKNRRKAIVNSSPSIYDQEPSMVTEDDEMETVGTTVGQKSRIQCYNCKEFGHVAKECQKPKRVKDAAYHKEKMILSNNDNYNVFAIECEHPEQSESVNDTYLIEQDKHNVIIDSLDVSYDKEQIDQNDDDDLANERDFLASLIEKLKCEIDDNKNRNKYLETSNTVLVDKLKGEIEDFKTKNKSLKSSNNRFKEANNKLSKTNELMYKDLNKFQTELDRRYDVKYVSKVEIDCAKAKGDLISYKMESQKSFNTYTQKINDLTQMISKMKKELSAHQETISILSRAKEDQIKLYKTCEDKDLDKVIALENKVKVLDNIVYKTGLSVQTMNMLNSKCKTSFAKPEFLNKAQRANPRLYDIGCYNDNLALMLAPESDEVIRLEKESRSKLSDLIRPFDYEKLKNLYDLFVPQLEKSSAQRYFSERSKVSHTPVNNENSKESFNKQSTLLEKQLDESIPYDQKCKSSKELFKIKRSVATIFDGVKRCKQTIAKRTYFGYIDPFIQNTIEANFCPEIRRINADLEKFHVCLKEEMVADLRYFNSLELEVDSLRSQLETQKHIIRQSNAFKSQRPSILGKPTIFSDSLERKDFSKSKSVTKNNVPNDFSKPVTAQILPLNNLPQNKKSILKNTNVLAPGILNAKTSNVNFVYATCGKCMLNKNHDICVLKSRNGVNSWTKMPIAVPVSSREPKRIVNQSVAKHLRKTDASESTNQKPRHTIRKLYEHVTKTCSWWYPKFTPPGYKWKPKSQIGNVKPNLVEIILFIVDSGCSKHMTGNLKLLINFVKKFLGTVKFGNDQIAPILSYGDMVQGAVTIKRVYYVEGLNHNLFSVDLYLITLQDTSSPNPICLMAKATSSQAWLWHHRLSHLNFDTINLLSKNDIVIGLPKLKFVKDHLCSSCELRKAKRKSFQTKTTPSSKRRLQLLHMDLCGPIRVASINGKKYVLVIVDDYSRYTWTHFLRSKDETPEVLIDFLRLVQRGLHAQVRTVRTNRGTEFSNKTLHAYFAAERINHQTFVTRTPKQNGVVERRNRTLVEAARTMLSAAKVPLDSENLDKMKEKGDACIFVGYSTQSRAYRVFNKRTRVIVETIHVNFDELPQMASDHVSSDPAPPCQRTALEHDSLSPGPQCQDNAPHAAGTLTMSNELDLLFSLMFDELLNGSTQVVSKSSAVSTADAPNQCLQQHTTPLNIQTTIEPSCQVPTQASTVTSTKNINQAETIEENAQVENDEFVNILCTLIQDRRETSSRHVDSLNMHTFYQHHPSEHRWTKDHPLKQVIGNPSQSVRTRRQLESDGEMCMFALTGYAQKEGVDFEESFAPVARLEAVRLFIAYAAHKSFTVYQMDVKTTFLYGPLKEEVVGTPMAIKHLDADLSGTPIDQTKYQSMVEALMYLTASRPDIVHATCYCARYQATPTEKHLTAVKRIFRYLKDTINMGLWYPKDIGFELTAFSDSDHAGCLDSRKSTSGGIQFLGSDKLVSRSSIKQDCTSMSSAEAEYVSLSACYAQVMDENSAHRLWLSL</sequence>
<dbReference type="InterPro" id="IPR036397">
    <property type="entry name" value="RNaseH_sf"/>
</dbReference>
<evidence type="ECO:0008006" key="10">
    <source>
        <dbReference type="Google" id="ProtNLM"/>
    </source>
</evidence>
<dbReference type="InterPro" id="IPR025724">
    <property type="entry name" value="GAG-pre-integrase_dom"/>
</dbReference>
<dbReference type="Gene3D" id="3.30.420.10">
    <property type="entry name" value="Ribonuclease H-like superfamily/Ribonuclease H"/>
    <property type="match status" value="1"/>
</dbReference>
<dbReference type="GO" id="GO:0006508">
    <property type="term" value="P:proteolysis"/>
    <property type="evidence" value="ECO:0007669"/>
    <property type="project" value="UniProtKB-KW"/>
</dbReference>
<dbReference type="InterPro" id="IPR054722">
    <property type="entry name" value="PolX-like_BBD"/>
</dbReference>
<dbReference type="InterPro" id="IPR057670">
    <property type="entry name" value="SH3_retrovirus"/>
</dbReference>
<evidence type="ECO:0000256" key="1">
    <source>
        <dbReference type="ARBA" id="ARBA00022670"/>
    </source>
</evidence>
<dbReference type="GO" id="GO:0008270">
    <property type="term" value="F:zinc ion binding"/>
    <property type="evidence" value="ECO:0007669"/>
    <property type="project" value="UniProtKB-KW"/>
</dbReference>
<dbReference type="PROSITE" id="PS50994">
    <property type="entry name" value="INTEGRASE"/>
    <property type="match status" value="1"/>
</dbReference>
<dbReference type="SUPFAM" id="SSF57756">
    <property type="entry name" value="Retrovirus zinc finger-like domains"/>
    <property type="match status" value="1"/>
</dbReference>
<dbReference type="Pfam" id="PF22936">
    <property type="entry name" value="Pol_BBD"/>
    <property type="match status" value="1"/>
</dbReference>
<dbReference type="SUPFAM" id="SSF53098">
    <property type="entry name" value="Ribonuclease H-like"/>
    <property type="match status" value="1"/>
</dbReference>
<gene>
    <name evidence="9" type="ORF">Tci_026603</name>
</gene>
<feature type="coiled-coil region" evidence="5">
    <location>
        <begin position="388"/>
        <end position="450"/>
    </location>
</feature>
<organism evidence="9">
    <name type="scientific">Tanacetum cinerariifolium</name>
    <name type="common">Dalmatian daisy</name>
    <name type="synonym">Chrysanthemum cinerariifolium</name>
    <dbReference type="NCBI Taxonomy" id="118510"/>
    <lineage>
        <taxon>Eukaryota</taxon>
        <taxon>Viridiplantae</taxon>
        <taxon>Streptophyta</taxon>
        <taxon>Embryophyta</taxon>
        <taxon>Tracheophyta</taxon>
        <taxon>Spermatophyta</taxon>
        <taxon>Magnoliopsida</taxon>
        <taxon>eudicotyledons</taxon>
        <taxon>Gunneridae</taxon>
        <taxon>Pentapetalae</taxon>
        <taxon>asterids</taxon>
        <taxon>campanulids</taxon>
        <taxon>Asterales</taxon>
        <taxon>Asteraceae</taxon>
        <taxon>Asteroideae</taxon>
        <taxon>Anthemideae</taxon>
        <taxon>Anthemidinae</taxon>
        <taxon>Tanacetum</taxon>
    </lineage>
</organism>
<dbReference type="GO" id="GO:0008233">
    <property type="term" value="F:peptidase activity"/>
    <property type="evidence" value="ECO:0007669"/>
    <property type="project" value="UniProtKB-KW"/>
</dbReference>
<protein>
    <recommendedName>
        <fullName evidence="10">Retrovirus-related Pol polyprotein from transposon TNT 1-94</fullName>
    </recommendedName>
</protein>
<evidence type="ECO:0000313" key="9">
    <source>
        <dbReference type="EMBL" id="GEU54625.1"/>
    </source>
</evidence>
<dbReference type="InterPro" id="IPR013103">
    <property type="entry name" value="RVT_2"/>
</dbReference>
<reference evidence="9" key="1">
    <citation type="journal article" date="2019" name="Sci. Rep.">
        <title>Draft genome of Tanacetum cinerariifolium, the natural source of mosquito coil.</title>
        <authorList>
            <person name="Yamashiro T."/>
            <person name="Shiraishi A."/>
            <person name="Satake H."/>
            <person name="Nakayama K."/>
        </authorList>
    </citation>
    <scope>NUCLEOTIDE SEQUENCE</scope>
</reference>
<dbReference type="Pfam" id="PF13976">
    <property type="entry name" value="gag_pre-integrs"/>
    <property type="match status" value="1"/>
</dbReference>
<dbReference type="Gene3D" id="4.10.60.10">
    <property type="entry name" value="Zinc finger, CCHC-type"/>
    <property type="match status" value="1"/>
</dbReference>
<evidence type="ECO:0000256" key="2">
    <source>
        <dbReference type="ARBA" id="ARBA00022723"/>
    </source>
</evidence>
<comment type="caution">
    <text evidence="9">The sequence shown here is derived from an EMBL/GenBank/DDBJ whole genome shotgun (WGS) entry which is preliminary data.</text>
</comment>
<evidence type="ECO:0000256" key="4">
    <source>
        <dbReference type="PROSITE-ProRule" id="PRU00047"/>
    </source>
</evidence>
<accession>A0A6L2L336</accession>
<feature type="coiled-coil region" evidence="5">
    <location>
        <begin position="496"/>
        <end position="523"/>
    </location>
</feature>